<keyword evidence="3 6" id="KW-0812">Transmembrane</keyword>
<keyword evidence="2" id="KW-1003">Cell membrane</keyword>
<sequence>MTDPVTYFWIAVSVIILVVDLWAIISVFRSDKADVTKAMWALMLLALPVVGLAIWAAMVGLTTSGRRRRHGVAQVRVRSRVGVTPARTTGV</sequence>
<dbReference type="Pfam" id="PF13396">
    <property type="entry name" value="PLDc_N"/>
    <property type="match status" value="1"/>
</dbReference>
<evidence type="ECO:0000256" key="3">
    <source>
        <dbReference type="ARBA" id="ARBA00022692"/>
    </source>
</evidence>
<evidence type="ECO:0000313" key="8">
    <source>
        <dbReference type="EMBL" id="MEJ5864079.1"/>
    </source>
</evidence>
<evidence type="ECO:0000313" key="9">
    <source>
        <dbReference type="Proteomes" id="UP001380290"/>
    </source>
</evidence>
<dbReference type="EMBL" id="JBBHLC010000031">
    <property type="protein sequence ID" value="MEJ5864079.1"/>
    <property type="molecule type" value="Genomic_DNA"/>
</dbReference>
<keyword evidence="4 6" id="KW-1133">Transmembrane helix</keyword>
<feature type="domain" description="Cardiolipin synthase N-terminal" evidence="7">
    <location>
        <begin position="18"/>
        <end position="56"/>
    </location>
</feature>
<evidence type="ECO:0000256" key="5">
    <source>
        <dbReference type="ARBA" id="ARBA00023136"/>
    </source>
</evidence>
<comment type="subcellular location">
    <subcellularLocation>
        <location evidence="1">Cell membrane</location>
        <topology evidence="1">Multi-pass membrane protein</topology>
    </subcellularLocation>
</comment>
<organism evidence="8 9">
    <name type="scientific">Pseudomonas farsensis</name>
    <dbReference type="NCBI Taxonomy" id="2745492"/>
    <lineage>
        <taxon>Bacteria</taxon>
        <taxon>Pseudomonadati</taxon>
        <taxon>Pseudomonadota</taxon>
        <taxon>Gammaproteobacteria</taxon>
        <taxon>Pseudomonadales</taxon>
        <taxon>Pseudomonadaceae</taxon>
        <taxon>Pseudomonas</taxon>
    </lineage>
</organism>
<feature type="transmembrane region" description="Helical" evidence="6">
    <location>
        <begin position="7"/>
        <end position="28"/>
    </location>
</feature>
<reference evidence="8 9" key="1">
    <citation type="submission" date="2024-02" db="EMBL/GenBank/DDBJ databases">
        <title>Identification of pathogenicity and growth-promoting function of Pseudomonas putida variant.</title>
        <authorList>
            <person name="Sun J."/>
        </authorList>
    </citation>
    <scope>NUCLEOTIDE SEQUENCE [LARGE SCALE GENOMIC DNA]</scope>
    <source>
        <strain evidence="8 9">A03</strain>
    </source>
</reference>
<protein>
    <submittedName>
        <fullName evidence="8">PLD nuclease N-terminal domain-containing protein</fullName>
    </submittedName>
</protein>
<keyword evidence="9" id="KW-1185">Reference proteome</keyword>
<dbReference type="RefSeq" id="WP_339599472.1">
    <property type="nucleotide sequence ID" value="NZ_JBBHLC010000031.1"/>
</dbReference>
<feature type="transmembrane region" description="Helical" evidence="6">
    <location>
        <begin position="40"/>
        <end position="61"/>
    </location>
</feature>
<gene>
    <name evidence="8" type="ORF">V7S98_12675</name>
</gene>
<evidence type="ECO:0000256" key="1">
    <source>
        <dbReference type="ARBA" id="ARBA00004651"/>
    </source>
</evidence>
<comment type="caution">
    <text evidence="8">The sequence shown here is derived from an EMBL/GenBank/DDBJ whole genome shotgun (WGS) entry which is preliminary data.</text>
</comment>
<evidence type="ECO:0000256" key="2">
    <source>
        <dbReference type="ARBA" id="ARBA00022475"/>
    </source>
</evidence>
<proteinExistence type="predicted"/>
<dbReference type="InterPro" id="IPR027379">
    <property type="entry name" value="CLS_N"/>
</dbReference>
<keyword evidence="5 6" id="KW-0472">Membrane</keyword>
<evidence type="ECO:0000256" key="4">
    <source>
        <dbReference type="ARBA" id="ARBA00022989"/>
    </source>
</evidence>
<dbReference type="Proteomes" id="UP001380290">
    <property type="component" value="Unassembled WGS sequence"/>
</dbReference>
<name>A0ABU8QTV2_9PSED</name>
<evidence type="ECO:0000256" key="6">
    <source>
        <dbReference type="SAM" id="Phobius"/>
    </source>
</evidence>
<accession>A0ABU8QTV2</accession>
<evidence type="ECO:0000259" key="7">
    <source>
        <dbReference type="Pfam" id="PF13396"/>
    </source>
</evidence>